<protein>
    <submittedName>
        <fullName evidence="2">Putative protease La-like protein</fullName>
    </submittedName>
</protein>
<keyword evidence="2" id="KW-0378">Hydrolase</keyword>
<accession>A0A100W384</accession>
<evidence type="ECO:0000313" key="3">
    <source>
        <dbReference type="Proteomes" id="UP000069620"/>
    </source>
</evidence>
<sequence length="121" mass="14029">MTQRSVRRRNRILAGGVILIAFAAMWGQYSMWQRYGVFDWWSAQPRFVKVLGRDYERGRFHNPPTPHYCIIDTMFPFDYPIAADVVGGPDGRPCDFHGTPTGVYLRWKDGTWTQYQLLGAP</sequence>
<dbReference type="Proteomes" id="UP000069620">
    <property type="component" value="Unassembled WGS sequence"/>
</dbReference>
<keyword evidence="1" id="KW-1133">Transmembrane helix</keyword>
<reference evidence="3" key="2">
    <citation type="submission" date="2016-02" db="EMBL/GenBank/DDBJ databases">
        <title>Draft genome sequence of five rapidly growing Mycobacterium species.</title>
        <authorList>
            <person name="Katahira K."/>
            <person name="Gotou Y."/>
            <person name="Iida K."/>
            <person name="Ogura Y."/>
            <person name="Hayashi T."/>
        </authorList>
    </citation>
    <scope>NUCLEOTIDE SEQUENCE [LARGE SCALE GENOMIC DNA]</scope>
    <source>
        <strain evidence="3">JCM15654</strain>
    </source>
</reference>
<keyword evidence="1" id="KW-0472">Membrane</keyword>
<comment type="caution">
    <text evidence="2">The sequence shown here is derived from an EMBL/GenBank/DDBJ whole genome shotgun (WGS) entry which is preliminary data.</text>
</comment>
<keyword evidence="1" id="KW-0812">Transmembrane</keyword>
<dbReference type="OrthoDB" id="4476181at2"/>
<evidence type="ECO:0000313" key="2">
    <source>
        <dbReference type="EMBL" id="GAS90835.1"/>
    </source>
</evidence>
<keyword evidence="3" id="KW-1185">Reference proteome</keyword>
<dbReference type="GO" id="GO:0008233">
    <property type="term" value="F:peptidase activity"/>
    <property type="evidence" value="ECO:0007669"/>
    <property type="project" value="UniProtKB-KW"/>
</dbReference>
<evidence type="ECO:0000256" key="1">
    <source>
        <dbReference type="SAM" id="Phobius"/>
    </source>
</evidence>
<name>A0A100W384_9MYCO</name>
<dbReference type="EMBL" id="BCSX01000044">
    <property type="protein sequence ID" value="GAS90835.1"/>
    <property type="molecule type" value="Genomic_DNA"/>
</dbReference>
<proteinExistence type="predicted"/>
<reference evidence="3" key="1">
    <citation type="journal article" date="2016" name="Genome Announc.">
        <title>Draft Genome Sequences of Five Rapidly Growing Mycobacterium Species, M. thermoresistibile, M. fortuitum subsp. acetamidolyticum, M. canariasense, M. brisbanense, and M. novocastrense.</title>
        <authorList>
            <person name="Katahira K."/>
            <person name="Ogura Y."/>
            <person name="Gotoh Y."/>
            <person name="Hayashi T."/>
        </authorList>
    </citation>
    <scope>NUCLEOTIDE SEQUENCE [LARGE SCALE GENOMIC DNA]</scope>
    <source>
        <strain evidence="3">JCM15654</strain>
    </source>
</reference>
<dbReference type="RefSeq" id="WP_062830879.1">
    <property type="nucleotide sequence ID" value="NZ_BCSX01000044.1"/>
</dbReference>
<dbReference type="GO" id="GO:0006508">
    <property type="term" value="P:proteolysis"/>
    <property type="evidence" value="ECO:0007669"/>
    <property type="project" value="UniProtKB-KW"/>
</dbReference>
<organism evidence="2 3">
    <name type="scientific">Mycolicibacterium brisbanense</name>
    <dbReference type="NCBI Taxonomy" id="146020"/>
    <lineage>
        <taxon>Bacteria</taxon>
        <taxon>Bacillati</taxon>
        <taxon>Actinomycetota</taxon>
        <taxon>Actinomycetes</taxon>
        <taxon>Mycobacteriales</taxon>
        <taxon>Mycobacteriaceae</taxon>
        <taxon>Mycolicibacterium</taxon>
    </lineage>
</organism>
<feature type="transmembrane region" description="Helical" evidence="1">
    <location>
        <begin position="12"/>
        <end position="32"/>
    </location>
</feature>
<gene>
    <name evidence="2" type="ORF">RMCB_4931</name>
</gene>
<dbReference type="AlphaFoldDB" id="A0A100W384"/>
<keyword evidence="2" id="KW-0645">Protease</keyword>